<feature type="non-terminal residue" evidence="7">
    <location>
        <position position="171"/>
    </location>
</feature>
<comment type="caution">
    <text evidence="6">Lacks conserved residue(s) required for the propagation of feature annotation.</text>
</comment>
<keyword evidence="4 6" id="KW-1133">Transmembrane helix</keyword>
<keyword evidence="5 6" id="KW-0472">Membrane</keyword>
<protein>
    <recommendedName>
        <fullName evidence="6">Serpentine receptor class gamma</fullName>
    </recommendedName>
</protein>
<evidence type="ECO:0000313" key="7">
    <source>
        <dbReference type="EMBL" id="GMR45632.1"/>
    </source>
</evidence>
<dbReference type="GO" id="GO:0016020">
    <property type="term" value="C:membrane"/>
    <property type="evidence" value="ECO:0007669"/>
    <property type="project" value="UniProtKB-SubCell"/>
</dbReference>
<sequence length="171" mass="19145">FQLNKSFAAKSLMLIYPIPLLLAIRFIVWTPNLVKAQGLYGPVYISTTVGQGVAWDIVKYLMIAYYLLTTLTQFILNAASLRHYANKKKVIEAFKRSKGKRTTEVGLYATTLCNCLVAVVFTALQVLIQFFPGSPLTGFARSGTTIIVDVMALMHIYLLLAFSPALRHYLF</sequence>
<keyword evidence="3 6" id="KW-0812">Transmembrane</keyword>
<evidence type="ECO:0000256" key="4">
    <source>
        <dbReference type="ARBA" id="ARBA00022989"/>
    </source>
</evidence>
<feature type="transmembrane region" description="Helical" evidence="6">
    <location>
        <begin position="12"/>
        <end position="30"/>
    </location>
</feature>
<dbReference type="Pfam" id="PF02118">
    <property type="entry name" value="Srg"/>
    <property type="match status" value="1"/>
</dbReference>
<feature type="transmembrane region" description="Helical" evidence="6">
    <location>
        <begin position="63"/>
        <end position="84"/>
    </location>
</feature>
<evidence type="ECO:0000256" key="2">
    <source>
        <dbReference type="ARBA" id="ARBA00005692"/>
    </source>
</evidence>
<dbReference type="EMBL" id="BTRK01000004">
    <property type="protein sequence ID" value="GMR45632.1"/>
    <property type="molecule type" value="Genomic_DNA"/>
</dbReference>
<evidence type="ECO:0000256" key="1">
    <source>
        <dbReference type="ARBA" id="ARBA00004141"/>
    </source>
</evidence>
<gene>
    <name evidence="7" type="ORF">PMAYCL1PPCAC_15827</name>
</gene>
<dbReference type="InterPro" id="IPR000609">
    <property type="entry name" value="7TM_GPCR_serpentine_rcpt_Srg"/>
</dbReference>
<dbReference type="AlphaFoldDB" id="A0AAN5CJL1"/>
<dbReference type="GO" id="GO:0004888">
    <property type="term" value="F:transmembrane signaling receptor activity"/>
    <property type="evidence" value="ECO:0007669"/>
    <property type="project" value="InterPro"/>
</dbReference>
<comment type="subcellular location">
    <subcellularLocation>
        <location evidence="1">Membrane</location>
        <topology evidence="1">Multi-pass membrane protein</topology>
    </subcellularLocation>
</comment>
<feature type="non-terminal residue" evidence="7">
    <location>
        <position position="1"/>
    </location>
</feature>
<name>A0AAN5CJL1_9BILA</name>
<comment type="similarity">
    <text evidence="2 6">Belongs to the nematode receptor-like protein srg family.</text>
</comment>
<accession>A0AAN5CJL1</accession>
<dbReference type="GO" id="GO:0007606">
    <property type="term" value="P:sensory perception of chemical stimulus"/>
    <property type="evidence" value="ECO:0007669"/>
    <property type="project" value="UniProtKB-UniRule"/>
</dbReference>
<organism evidence="7 8">
    <name type="scientific">Pristionchus mayeri</name>
    <dbReference type="NCBI Taxonomy" id="1317129"/>
    <lineage>
        <taxon>Eukaryota</taxon>
        <taxon>Metazoa</taxon>
        <taxon>Ecdysozoa</taxon>
        <taxon>Nematoda</taxon>
        <taxon>Chromadorea</taxon>
        <taxon>Rhabditida</taxon>
        <taxon>Rhabditina</taxon>
        <taxon>Diplogasteromorpha</taxon>
        <taxon>Diplogasteroidea</taxon>
        <taxon>Neodiplogasteridae</taxon>
        <taxon>Pristionchus</taxon>
    </lineage>
</organism>
<evidence type="ECO:0000256" key="5">
    <source>
        <dbReference type="ARBA" id="ARBA00023136"/>
    </source>
</evidence>
<dbReference type="Proteomes" id="UP001328107">
    <property type="component" value="Unassembled WGS sequence"/>
</dbReference>
<reference evidence="8" key="1">
    <citation type="submission" date="2022-10" db="EMBL/GenBank/DDBJ databases">
        <title>Genome assembly of Pristionchus species.</title>
        <authorList>
            <person name="Yoshida K."/>
            <person name="Sommer R.J."/>
        </authorList>
    </citation>
    <scope>NUCLEOTIDE SEQUENCE [LARGE SCALE GENOMIC DNA]</scope>
    <source>
        <strain evidence="8">RS5460</strain>
    </source>
</reference>
<evidence type="ECO:0000256" key="6">
    <source>
        <dbReference type="RuleBase" id="RU280813"/>
    </source>
</evidence>
<feature type="transmembrane region" description="Helical" evidence="6">
    <location>
        <begin position="143"/>
        <end position="162"/>
    </location>
</feature>
<feature type="transmembrane region" description="Helical" evidence="6">
    <location>
        <begin position="105"/>
        <end position="131"/>
    </location>
</feature>
<evidence type="ECO:0000313" key="8">
    <source>
        <dbReference type="Proteomes" id="UP001328107"/>
    </source>
</evidence>
<keyword evidence="8" id="KW-1185">Reference proteome</keyword>
<proteinExistence type="inferred from homology"/>
<evidence type="ECO:0000256" key="3">
    <source>
        <dbReference type="ARBA" id="ARBA00022692"/>
    </source>
</evidence>
<comment type="caution">
    <text evidence="7">The sequence shown here is derived from an EMBL/GenBank/DDBJ whole genome shotgun (WGS) entry which is preliminary data.</text>
</comment>